<reference evidence="1 2" key="1">
    <citation type="submission" date="2024-06" db="EMBL/GenBank/DDBJ databases">
        <authorList>
            <person name="Li F."/>
        </authorList>
    </citation>
    <scope>NUCLEOTIDE SEQUENCE [LARGE SCALE GENOMIC DNA]</scope>
    <source>
        <strain evidence="1 2">GXAS 311</strain>
    </source>
</reference>
<comment type="caution">
    <text evidence="1">The sequence shown here is derived from an EMBL/GenBank/DDBJ whole genome shotgun (WGS) entry which is preliminary data.</text>
</comment>
<accession>A0ABV2BWS1</accession>
<gene>
    <name evidence="1" type="ORF">ABVT43_14615</name>
</gene>
<dbReference type="Proteomes" id="UP001548189">
    <property type="component" value="Unassembled WGS sequence"/>
</dbReference>
<evidence type="ECO:0000313" key="1">
    <source>
        <dbReference type="EMBL" id="MET1256370.1"/>
    </source>
</evidence>
<keyword evidence="2" id="KW-1185">Reference proteome</keyword>
<proteinExistence type="predicted"/>
<dbReference type="EMBL" id="JBEVCJ010000020">
    <property type="protein sequence ID" value="MET1256370.1"/>
    <property type="molecule type" value="Genomic_DNA"/>
</dbReference>
<sequence length="111" mass="12906">MNKKNYQPHFLQVIFDPISHESPLQAEAIEDIARTNVSNEGELTSTLMKYVKPYFDGFDSSLKEEVTKALEAANSNEFDIENEFDLEELLIERISSNKEFFLRKMKEVLLD</sequence>
<organism evidence="1 2">
    <name type="scientific">Aliikangiella maris</name>
    <dbReference type="NCBI Taxonomy" id="3162458"/>
    <lineage>
        <taxon>Bacteria</taxon>
        <taxon>Pseudomonadati</taxon>
        <taxon>Pseudomonadota</taxon>
        <taxon>Gammaproteobacteria</taxon>
        <taxon>Oceanospirillales</taxon>
        <taxon>Pleioneaceae</taxon>
        <taxon>Aliikangiella</taxon>
    </lineage>
</organism>
<protein>
    <submittedName>
        <fullName evidence="1">Uncharacterized protein</fullName>
    </submittedName>
</protein>
<evidence type="ECO:0000313" key="2">
    <source>
        <dbReference type="Proteomes" id="UP001548189"/>
    </source>
</evidence>
<name>A0ABV2BWS1_9GAMM</name>